<accession>A0A178DBA7</accession>
<name>A0A178DBA7_9EURO</name>
<keyword evidence="3" id="KW-1185">Reference proteome</keyword>
<comment type="caution">
    <text evidence="2">The sequence shown here is derived from an EMBL/GenBank/DDBJ whole genome shotgun (WGS) entry which is preliminary data.</text>
</comment>
<dbReference type="EMBL" id="LVCJ01000007">
    <property type="protein sequence ID" value="OAL38902.1"/>
    <property type="molecule type" value="Genomic_DNA"/>
</dbReference>
<evidence type="ECO:0000313" key="2">
    <source>
        <dbReference type="EMBL" id="OAL38902.1"/>
    </source>
</evidence>
<feature type="region of interest" description="Disordered" evidence="1">
    <location>
        <begin position="41"/>
        <end position="60"/>
    </location>
</feature>
<dbReference type="GeneID" id="34585077"/>
<dbReference type="AlphaFoldDB" id="A0A178DBA7"/>
<dbReference type="RefSeq" id="XP_022503914.1">
    <property type="nucleotide sequence ID" value="XM_022639959.1"/>
</dbReference>
<feature type="compositionally biased region" description="Gly residues" evidence="1">
    <location>
        <begin position="71"/>
        <end position="81"/>
    </location>
</feature>
<dbReference type="Proteomes" id="UP000185904">
    <property type="component" value="Unassembled WGS sequence"/>
</dbReference>
<organism evidence="2 3">
    <name type="scientific">Fonsecaea nubica</name>
    <dbReference type="NCBI Taxonomy" id="856822"/>
    <lineage>
        <taxon>Eukaryota</taxon>
        <taxon>Fungi</taxon>
        <taxon>Dikarya</taxon>
        <taxon>Ascomycota</taxon>
        <taxon>Pezizomycotina</taxon>
        <taxon>Eurotiomycetes</taxon>
        <taxon>Chaetothyriomycetidae</taxon>
        <taxon>Chaetothyriales</taxon>
        <taxon>Herpotrichiellaceae</taxon>
        <taxon>Fonsecaea</taxon>
    </lineage>
</organism>
<evidence type="ECO:0000256" key="1">
    <source>
        <dbReference type="SAM" id="MobiDB-lite"/>
    </source>
</evidence>
<reference evidence="2 3" key="1">
    <citation type="submission" date="2016-03" db="EMBL/GenBank/DDBJ databases">
        <title>The draft genome sequence of Fonsecaea nubica causative agent of cutaneous subcutaneous infection in human host.</title>
        <authorList>
            <person name="Costa F."/>
            <person name="Sybren D.H."/>
            <person name="Raittz R.T."/>
            <person name="Weiss V.A."/>
            <person name="Leao A.C."/>
            <person name="Gomes R."/>
            <person name="De Souza E.M."/>
            <person name="Pedrosa F.O."/>
            <person name="Steffens M.B."/>
            <person name="Bombassaro A."/>
            <person name="Tadra-Sfeir M.Z."/>
            <person name="Moreno L.F."/>
            <person name="Najafzadeh M.J."/>
            <person name="Felipe M.S."/>
            <person name="Teixeira M."/>
            <person name="Sun J."/>
            <person name="Xi L."/>
            <person name="Castro M.A."/>
            <person name="Vicente V.A."/>
        </authorList>
    </citation>
    <scope>NUCLEOTIDE SEQUENCE [LARGE SCALE GENOMIC DNA]</scope>
    <source>
        <strain evidence="2 3">CBS 269.64</strain>
    </source>
</reference>
<gene>
    <name evidence="2" type="ORF">AYO20_01653</name>
</gene>
<sequence>MAAQWGQLRQPTATILEPGKALEAGSVEAACTGTGATAAADDVSAGDIDPSDPSSPVVATGAETVPDIVGAGIGPRGGLCGGPDTARARARRRGLTRGSANGTEPTFSSTATTDAWAPGSGSGTDIESESGCETDMRI</sequence>
<feature type="compositionally biased region" description="Polar residues" evidence="1">
    <location>
        <begin position="98"/>
        <end position="113"/>
    </location>
</feature>
<proteinExistence type="predicted"/>
<evidence type="ECO:0000313" key="3">
    <source>
        <dbReference type="Proteomes" id="UP000185904"/>
    </source>
</evidence>
<feature type="region of interest" description="Disordered" evidence="1">
    <location>
        <begin position="68"/>
        <end position="138"/>
    </location>
</feature>
<protein>
    <submittedName>
        <fullName evidence="2">Uncharacterized protein</fullName>
    </submittedName>
</protein>